<proteinExistence type="predicted"/>
<evidence type="ECO:0000313" key="1">
    <source>
        <dbReference type="EMBL" id="GBN50322.1"/>
    </source>
</evidence>
<dbReference type="Proteomes" id="UP000499080">
    <property type="component" value="Unassembled WGS sequence"/>
</dbReference>
<gene>
    <name evidence="1" type="ORF">AVEN_71539_1</name>
</gene>
<sequence>MARTTSEATPYFRNIYGIRTRGRFSHIHMCTSPTHTTDLNAHEPPFPVLSCIFWKVIHDFSTPDKSTHYRSVRSPTPCFSISSVSRTNQAPYLRNYSRRFHAPALHPNGGMNIQTG</sequence>
<protein>
    <submittedName>
        <fullName evidence="1">Uncharacterized protein</fullName>
    </submittedName>
</protein>
<comment type="caution">
    <text evidence="1">The sequence shown here is derived from an EMBL/GenBank/DDBJ whole genome shotgun (WGS) entry which is preliminary data.</text>
</comment>
<evidence type="ECO:0000313" key="2">
    <source>
        <dbReference type="Proteomes" id="UP000499080"/>
    </source>
</evidence>
<keyword evidence="2" id="KW-1185">Reference proteome</keyword>
<organism evidence="1 2">
    <name type="scientific">Araneus ventricosus</name>
    <name type="common">Orbweaver spider</name>
    <name type="synonym">Epeira ventricosa</name>
    <dbReference type="NCBI Taxonomy" id="182803"/>
    <lineage>
        <taxon>Eukaryota</taxon>
        <taxon>Metazoa</taxon>
        <taxon>Ecdysozoa</taxon>
        <taxon>Arthropoda</taxon>
        <taxon>Chelicerata</taxon>
        <taxon>Arachnida</taxon>
        <taxon>Araneae</taxon>
        <taxon>Araneomorphae</taxon>
        <taxon>Entelegynae</taxon>
        <taxon>Araneoidea</taxon>
        <taxon>Araneidae</taxon>
        <taxon>Araneus</taxon>
    </lineage>
</organism>
<accession>A0A4Y2PGR5</accession>
<reference evidence="1 2" key="1">
    <citation type="journal article" date="2019" name="Sci. Rep.">
        <title>Orb-weaving spider Araneus ventricosus genome elucidates the spidroin gene catalogue.</title>
        <authorList>
            <person name="Kono N."/>
            <person name="Nakamura H."/>
            <person name="Ohtoshi R."/>
            <person name="Moran D.A.P."/>
            <person name="Shinohara A."/>
            <person name="Yoshida Y."/>
            <person name="Fujiwara M."/>
            <person name="Mori M."/>
            <person name="Tomita M."/>
            <person name="Arakawa K."/>
        </authorList>
    </citation>
    <scope>NUCLEOTIDE SEQUENCE [LARGE SCALE GENOMIC DNA]</scope>
</reference>
<dbReference type="AlphaFoldDB" id="A0A4Y2PGR5"/>
<name>A0A4Y2PGR5_ARAVE</name>
<dbReference type="EMBL" id="BGPR01011240">
    <property type="protein sequence ID" value="GBN50322.1"/>
    <property type="molecule type" value="Genomic_DNA"/>
</dbReference>